<protein>
    <submittedName>
        <fullName evidence="1">Uncharacterized protein</fullName>
    </submittedName>
</protein>
<sequence>MAGTALLPSPLRFRYRPRLFPPHFQRRSCFRVASSSPFSRWLSLSLHRRVPSSRLRRGGRWFRCGFDLRESGGFDETAGVAEGGDEEDERPSFDINLAGFAFEAYTSPPKGKDSWRVVNHRDIIPTVPRLMGYCHVAQPVYLAAGDFQEALENAMGDGYQGDVIDEYTPVALVGEFMKGEKELLEKILQTEINIYRSIRDGSALMQRMEDFYYITLLESIRSNYQTSGEAPSWVLEDLNLVEASILYKTLPRMYISMSTNATTVPTQMKLHHVSASFLEDQWQAVTKTLLRSGSFWRMISTPRWCKKIGDLRTT</sequence>
<comment type="caution">
    <text evidence="1">The sequence shown here is derived from an EMBL/GenBank/DDBJ whole genome shotgun (WGS) entry which is preliminary data.</text>
</comment>
<evidence type="ECO:0000313" key="2">
    <source>
        <dbReference type="Proteomes" id="UP001057402"/>
    </source>
</evidence>
<organism evidence="1 2">
    <name type="scientific">Melastoma candidum</name>
    <dbReference type="NCBI Taxonomy" id="119954"/>
    <lineage>
        <taxon>Eukaryota</taxon>
        <taxon>Viridiplantae</taxon>
        <taxon>Streptophyta</taxon>
        <taxon>Embryophyta</taxon>
        <taxon>Tracheophyta</taxon>
        <taxon>Spermatophyta</taxon>
        <taxon>Magnoliopsida</taxon>
        <taxon>eudicotyledons</taxon>
        <taxon>Gunneridae</taxon>
        <taxon>Pentapetalae</taxon>
        <taxon>rosids</taxon>
        <taxon>malvids</taxon>
        <taxon>Myrtales</taxon>
        <taxon>Melastomataceae</taxon>
        <taxon>Melastomatoideae</taxon>
        <taxon>Melastomateae</taxon>
        <taxon>Melastoma</taxon>
    </lineage>
</organism>
<proteinExistence type="predicted"/>
<keyword evidence="2" id="KW-1185">Reference proteome</keyword>
<dbReference type="EMBL" id="CM042891">
    <property type="protein sequence ID" value="KAI4303934.1"/>
    <property type="molecule type" value="Genomic_DNA"/>
</dbReference>
<accession>A0ACB9L2C4</accession>
<name>A0ACB9L2C4_9MYRT</name>
<evidence type="ECO:0000313" key="1">
    <source>
        <dbReference type="EMBL" id="KAI4303934.1"/>
    </source>
</evidence>
<reference evidence="2" key="1">
    <citation type="journal article" date="2023" name="Front. Plant Sci.">
        <title>Chromosomal-level genome assembly of Melastoma candidum provides insights into trichome evolution.</title>
        <authorList>
            <person name="Zhong Y."/>
            <person name="Wu W."/>
            <person name="Sun C."/>
            <person name="Zou P."/>
            <person name="Liu Y."/>
            <person name="Dai S."/>
            <person name="Zhou R."/>
        </authorList>
    </citation>
    <scope>NUCLEOTIDE SEQUENCE [LARGE SCALE GENOMIC DNA]</scope>
</reference>
<dbReference type="Proteomes" id="UP001057402">
    <property type="component" value="Chromosome 12"/>
</dbReference>
<gene>
    <name evidence="1" type="ORF">MLD38_039511</name>
</gene>